<evidence type="ECO:0000313" key="3">
    <source>
        <dbReference type="Proteomes" id="UP000586722"/>
    </source>
</evidence>
<evidence type="ECO:0000313" key="2">
    <source>
        <dbReference type="EMBL" id="NBN80485.1"/>
    </source>
</evidence>
<dbReference type="NCBIfam" id="TIGR03293">
    <property type="entry name" value="PhnG_redo"/>
    <property type="match status" value="1"/>
</dbReference>
<dbReference type="GO" id="GO:0015716">
    <property type="term" value="P:organic phosphonate transport"/>
    <property type="evidence" value="ECO:0007669"/>
    <property type="project" value="InterPro"/>
</dbReference>
<reference evidence="3" key="1">
    <citation type="submission" date="2020-01" db="EMBL/GenBank/DDBJ databases">
        <authorList>
            <person name="Fang Y."/>
            <person name="Sun R."/>
            <person name="Nie L."/>
            <person name="He J."/>
            <person name="Hao L."/>
            <person name="Wang L."/>
            <person name="Su S."/>
            <person name="Lv E."/>
            <person name="Zhang Z."/>
            <person name="Xie R."/>
            <person name="Liu H."/>
        </authorList>
    </citation>
    <scope>NUCLEOTIDE SEQUENCE [LARGE SCALE GENOMIC DNA]</scope>
    <source>
        <strain evidence="3">XCT-53</strain>
    </source>
</reference>
<dbReference type="GO" id="GO:0016829">
    <property type="term" value="F:lyase activity"/>
    <property type="evidence" value="ECO:0007669"/>
    <property type="project" value="UniProtKB-KW"/>
</dbReference>
<accession>A0A7X5F7W2</accession>
<sequence length="164" mass="17200">MPHQAPPPSASPDDSPDASTEARRRLMAALATATPDRLAAALAPFAPLPAHELVRAPETGLVMVRGRMGGTGAPFNLGEVTVTRCVVRLENGIAGSSYVMGRSKQKALHAALVDALWQSPDLTEAVEREILAPLASEAEAADATVRAETAATKVDFFTMVRGDD</sequence>
<dbReference type="RefSeq" id="WP_161709714.1">
    <property type="nucleotide sequence ID" value="NZ_JAABLQ010000004.1"/>
</dbReference>
<organism evidence="2 3">
    <name type="scientific">Pannonibacter tanglangensis</name>
    <dbReference type="NCBI Taxonomy" id="2750084"/>
    <lineage>
        <taxon>Bacteria</taxon>
        <taxon>Pseudomonadati</taxon>
        <taxon>Pseudomonadota</taxon>
        <taxon>Alphaproteobacteria</taxon>
        <taxon>Hyphomicrobiales</taxon>
        <taxon>Stappiaceae</taxon>
        <taxon>Pannonibacter</taxon>
    </lineage>
</organism>
<feature type="compositionally biased region" description="Pro residues" evidence="1">
    <location>
        <begin position="1"/>
        <end position="10"/>
    </location>
</feature>
<proteinExistence type="predicted"/>
<dbReference type="GO" id="GO:0019634">
    <property type="term" value="P:organic phosphonate metabolic process"/>
    <property type="evidence" value="ECO:0007669"/>
    <property type="project" value="InterPro"/>
</dbReference>
<gene>
    <name evidence="2" type="primary">phnG</name>
    <name evidence="2" type="ORF">GWI72_19590</name>
</gene>
<name>A0A7X5F7W2_9HYPH</name>
<dbReference type="Proteomes" id="UP000586722">
    <property type="component" value="Unassembled WGS sequence"/>
</dbReference>
<dbReference type="Pfam" id="PF06754">
    <property type="entry name" value="PhnG"/>
    <property type="match status" value="1"/>
</dbReference>
<feature type="region of interest" description="Disordered" evidence="1">
    <location>
        <begin position="1"/>
        <end position="21"/>
    </location>
</feature>
<dbReference type="EMBL" id="JAABLQ010000004">
    <property type="protein sequence ID" value="NBN80485.1"/>
    <property type="molecule type" value="Genomic_DNA"/>
</dbReference>
<protein>
    <submittedName>
        <fullName evidence="2">Phosphonate C-P lyase system protein PhnG</fullName>
    </submittedName>
</protein>
<keyword evidence="3" id="KW-1185">Reference proteome</keyword>
<dbReference type="AlphaFoldDB" id="A0A7X5F7W2"/>
<comment type="caution">
    <text evidence="2">The sequence shown here is derived from an EMBL/GenBank/DDBJ whole genome shotgun (WGS) entry which is preliminary data.</text>
</comment>
<evidence type="ECO:0000256" key="1">
    <source>
        <dbReference type="SAM" id="MobiDB-lite"/>
    </source>
</evidence>
<dbReference type="InterPro" id="IPR009609">
    <property type="entry name" value="Phosphonate_metab_PhnG"/>
</dbReference>
<keyword evidence="2" id="KW-0456">Lyase</keyword>